<keyword evidence="4" id="KW-0028">Amino-acid biosynthesis</keyword>
<evidence type="ECO:0000256" key="6">
    <source>
        <dbReference type="ARBA" id="ARBA00022898"/>
    </source>
</evidence>
<evidence type="ECO:0000256" key="7">
    <source>
        <dbReference type="ARBA" id="ARBA00023304"/>
    </source>
</evidence>
<evidence type="ECO:0000313" key="9">
    <source>
        <dbReference type="EMBL" id="KAF2016871.1"/>
    </source>
</evidence>
<dbReference type="CDD" id="cd01557">
    <property type="entry name" value="BCAT_beta_family"/>
    <property type="match status" value="1"/>
</dbReference>
<dbReference type="OrthoDB" id="1732691at2759"/>
<evidence type="ECO:0000256" key="4">
    <source>
        <dbReference type="ARBA" id="ARBA00022605"/>
    </source>
</evidence>
<dbReference type="GeneID" id="54291089"/>
<evidence type="ECO:0000256" key="2">
    <source>
        <dbReference type="ARBA" id="ARBA00009320"/>
    </source>
</evidence>
<dbReference type="EMBL" id="ML978068">
    <property type="protein sequence ID" value="KAF2016871.1"/>
    <property type="molecule type" value="Genomic_DNA"/>
</dbReference>
<dbReference type="FunFam" id="3.20.10.10:FF:000004">
    <property type="entry name" value="Branched-chain-amino-acid aminotransferase"/>
    <property type="match status" value="1"/>
</dbReference>
<dbReference type="Proteomes" id="UP000799778">
    <property type="component" value="Unassembled WGS sequence"/>
</dbReference>
<dbReference type="InterPro" id="IPR043131">
    <property type="entry name" value="BCAT-like_N"/>
</dbReference>
<dbReference type="InterPro" id="IPR001544">
    <property type="entry name" value="Aminotrans_IV"/>
</dbReference>
<dbReference type="InterPro" id="IPR036038">
    <property type="entry name" value="Aminotransferase-like"/>
</dbReference>
<accession>A0A6A5XVY6</accession>
<dbReference type="RefSeq" id="XP_033385210.1">
    <property type="nucleotide sequence ID" value="XM_033533692.1"/>
</dbReference>
<dbReference type="PANTHER" id="PTHR11825:SF69">
    <property type="entry name" value="BRANCHED-CHAIN-AMINO-ACID AMINOTRANSFERASE"/>
    <property type="match status" value="1"/>
</dbReference>
<evidence type="ECO:0000256" key="3">
    <source>
        <dbReference type="ARBA" id="ARBA00022576"/>
    </source>
</evidence>
<dbReference type="Gene3D" id="3.20.10.10">
    <property type="entry name" value="D-amino Acid Aminotransferase, subunit A, domain 2"/>
    <property type="match status" value="1"/>
</dbReference>
<protein>
    <submittedName>
        <fullName evidence="9">Branched-chain amino acid aminotransferase II</fullName>
    </submittedName>
</protein>
<dbReference type="AlphaFoldDB" id="A0A6A5XVY6"/>
<dbReference type="FunFam" id="3.30.470.10:FF:000012">
    <property type="entry name" value="Branched-chain-amino-acid aminotransferase"/>
    <property type="match status" value="1"/>
</dbReference>
<keyword evidence="10" id="KW-1185">Reference proteome</keyword>
<dbReference type="GO" id="GO:0005739">
    <property type="term" value="C:mitochondrion"/>
    <property type="evidence" value="ECO:0007669"/>
    <property type="project" value="TreeGrafter"/>
</dbReference>
<dbReference type="PANTHER" id="PTHR11825">
    <property type="entry name" value="SUBGROUP IIII AMINOTRANSFERASE"/>
    <property type="match status" value="1"/>
</dbReference>
<dbReference type="GO" id="GO:0009098">
    <property type="term" value="P:L-leucine biosynthetic process"/>
    <property type="evidence" value="ECO:0007669"/>
    <property type="project" value="TreeGrafter"/>
</dbReference>
<dbReference type="SUPFAM" id="SSF56752">
    <property type="entry name" value="D-aminoacid aminotransferase-like PLP-dependent enzymes"/>
    <property type="match status" value="1"/>
</dbReference>
<dbReference type="InterPro" id="IPR033939">
    <property type="entry name" value="BCAT_family"/>
</dbReference>
<keyword evidence="3 9" id="KW-0032">Aminotransferase</keyword>
<gene>
    <name evidence="9" type="ORF">BU24DRAFT_490150</name>
</gene>
<keyword evidence="7" id="KW-0100">Branched-chain amino acid biosynthesis</keyword>
<comment type="similarity">
    <text evidence="2">Belongs to the class-IV pyridoxal-phosphate-dependent aminotransferase family.</text>
</comment>
<evidence type="ECO:0000256" key="8">
    <source>
        <dbReference type="PIRSR" id="PIRSR006468-1"/>
    </source>
</evidence>
<proteinExistence type="inferred from homology"/>
<organism evidence="9 10">
    <name type="scientific">Aaosphaeria arxii CBS 175.79</name>
    <dbReference type="NCBI Taxonomy" id="1450172"/>
    <lineage>
        <taxon>Eukaryota</taxon>
        <taxon>Fungi</taxon>
        <taxon>Dikarya</taxon>
        <taxon>Ascomycota</taxon>
        <taxon>Pezizomycotina</taxon>
        <taxon>Dothideomycetes</taxon>
        <taxon>Pleosporomycetidae</taxon>
        <taxon>Pleosporales</taxon>
        <taxon>Pleosporales incertae sedis</taxon>
        <taxon>Aaosphaeria</taxon>
    </lineage>
</organism>
<name>A0A6A5XVY6_9PLEO</name>
<dbReference type="GO" id="GO:0009099">
    <property type="term" value="P:L-valine biosynthetic process"/>
    <property type="evidence" value="ECO:0007669"/>
    <property type="project" value="TreeGrafter"/>
</dbReference>
<reference evidence="9" key="1">
    <citation type="journal article" date="2020" name="Stud. Mycol.">
        <title>101 Dothideomycetes genomes: a test case for predicting lifestyles and emergence of pathogens.</title>
        <authorList>
            <person name="Haridas S."/>
            <person name="Albert R."/>
            <person name="Binder M."/>
            <person name="Bloem J."/>
            <person name="Labutti K."/>
            <person name="Salamov A."/>
            <person name="Andreopoulos B."/>
            <person name="Baker S."/>
            <person name="Barry K."/>
            <person name="Bills G."/>
            <person name="Bluhm B."/>
            <person name="Cannon C."/>
            <person name="Castanera R."/>
            <person name="Culley D."/>
            <person name="Daum C."/>
            <person name="Ezra D."/>
            <person name="Gonzalez J."/>
            <person name="Henrissat B."/>
            <person name="Kuo A."/>
            <person name="Liang C."/>
            <person name="Lipzen A."/>
            <person name="Lutzoni F."/>
            <person name="Magnuson J."/>
            <person name="Mondo S."/>
            <person name="Nolan M."/>
            <person name="Ohm R."/>
            <person name="Pangilinan J."/>
            <person name="Park H.-J."/>
            <person name="Ramirez L."/>
            <person name="Alfaro M."/>
            <person name="Sun H."/>
            <person name="Tritt A."/>
            <person name="Yoshinaga Y."/>
            <person name="Zwiers L.-H."/>
            <person name="Turgeon B."/>
            <person name="Goodwin S."/>
            <person name="Spatafora J."/>
            <person name="Crous P."/>
            <person name="Grigoriev I."/>
        </authorList>
    </citation>
    <scope>NUCLEOTIDE SEQUENCE</scope>
    <source>
        <strain evidence="9">CBS 175.79</strain>
    </source>
</reference>
<dbReference type="Gene3D" id="3.30.470.10">
    <property type="match status" value="1"/>
</dbReference>
<comment type="cofactor">
    <cofactor evidence="1">
        <name>pyridoxal 5'-phosphate</name>
        <dbReference type="ChEBI" id="CHEBI:597326"/>
    </cofactor>
</comment>
<dbReference type="GO" id="GO:0004084">
    <property type="term" value="F:branched-chain-amino-acid transaminase activity"/>
    <property type="evidence" value="ECO:0007669"/>
    <property type="project" value="InterPro"/>
</dbReference>
<dbReference type="InterPro" id="IPR005786">
    <property type="entry name" value="B_amino_transII"/>
</dbReference>
<evidence type="ECO:0000256" key="5">
    <source>
        <dbReference type="ARBA" id="ARBA00022679"/>
    </source>
</evidence>
<dbReference type="PIRSF" id="PIRSF006468">
    <property type="entry name" value="BCAT1"/>
    <property type="match status" value="1"/>
</dbReference>
<dbReference type="InterPro" id="IPR043132">
    <property type="entry name" value="BCAT-like_C"/>
</dbReference>
<sequence>MSTLSAPAVLDASKLTITHSTVQCPVPALGSPEQWAQNVCSDHMVQCQWSVSGGWETPEIVPFGNLSLSPAASCLNYATQCFEGMKAYRGFDGKVRLFRPDCNARRLSSSAQRVCLPAVDDKELVALIKALLKIDAPRWLPKEEPGRFLYIRPSLIGTGSQMGVQLPTSALLYIITVPWPDFSKESPPGSPPRTGLRLLASQGDTIRAWPGGFGHAKVGANYGTSLGAHGEAQRKGFDQVLWLFGDDGRVTEAGASNFMAVVRSRETGRTELVTAPLTDKLILDGVTRRSVLELARKGVVGEVEVVERYFTMSELEEAWEEGRVVEAFVCGTAFFITPVLSINFKGRDLDMQHGDADPAKRIASILASWLGNIQYGVIDHEWGVVVEEEEEEEEEA</sequence>
<feature type="modified residue" description="N6-(pyridoxal phosphate)lysine" evidence="8">
    <location>
        <position position="217"/>
    </location>
</feature>
<dbReference type="Pfam" id="PF01063">
    <property type="entry name" value="Aminotran_4"/>
    <property type="match status" value="1"/>
</dbReference>
<evidence type="ECO:0000313" key="10">
    <source>
        <dbReference type="Proteomes" id="UP000799778"/>
    </source>
</evidence>
<keyword evidence="6" id="KW-0663">Pyridoxal phosphate</keyword>
<evidence type="ECO:0000256" key="1">
    <source>
        <dbReference type="ARBA" id="ARBA00001933"/>
    </source>
</evidence>
<keyword evidence="5 9" id="KW-0808">Transferase</keyword>